<dbReference type="InterPro" id="IPR040853">
    <property type="entry name" value="RapA2_cadherin-like"/>
</dbReference>
<reference evidence="5 6" key="1">
    <citation type="submission" date="2017-05" db="EMBL/GenBank/DDBJ databases">
        <title>Full genome sequence of Pseudorhodoplanes sinuspersici.</title>
        <authorList>
            <person name="Dastgheib S.M.M."/>
            <person name="Shavandi M."/>
            <person name="Tirandaz H."/>
        </authorList>
    </citation>
    <scope>NUCLEOTIDE SEQUENCE [LARGE SCALE GENOMIC DNA]</scope>
    <source>
        <strain evidence="5 6">RIPI110</strain>
    </source>
</reference>
<dbReference type="OrthoDB" id="5593939at2"/>
<dbReference type="Pfam" id="PF17803">
    <property type="entry name" value="Cadherin_4"/>
    <property type="match status" value="2"/>
</dbReference>
<evidence type="ECO:0000313" key="5">
    <source>
        <dbReference type="EMBL" id="ARP99350.1"/>
    </source>
</evidence>
<dbReference type="RefSeq" id="WP_086087760.1">
    <property type="nucleotide sequence ID" value="NZ_CP021112.1"/>
</dbReference>
<dbReference type="InterPro" id="IPR015919">
    <property type="entry name" value="Cadherin-like_sf"/>
</dbReference>
<dbReference type="Pfam" id="PF08548">
    <property type="entry name" value="Peptidase_M10_C"/>
    <property type="match status" value="1"/>
</dbReference>
<dbReference type="InterPro" id="IPR011049">
    <property type="entry name" value="Serralysin-like_metalloprot_C"/>
</dbReference>
<dbReference type="InterPro" id="IPR013783">
    <property type="entry name" value="Ig-like_fold"/>
</dbReference>
<feature type="compositionally biased region" description="Low complexity" evidence="4">
    <location>
        <begin position="358"/>
        <end position="368"/>
    </location>
</feature>
<keyword evidence="6" id="KW-1185">Reference proteome</keyword>
<dbReference type="GO" id="GO:0016020">
    <property type="term" value="C:membrane"/>
    <property type="evidence" value="ECO:0007669"/>
    <property type="project" value="InterPro"/>
</dbReference>
<evidence type="ECO:0000256" key="4">
    <source>
        <dbReference type="SAM" id="MobiDB-lite"/>
    </source>
</evidence>
<dbReference type="STRING" id="1235591.CAK95_09830"/>
<dbReference type="InterPro" id="IPR006860">
    <property type="entry name" value="FecR"/>
</dbReference>
<dbReference type="InterPro" id="IPR010221">
    <property type="entry name" value="VCBS_dom"/>
</dbReference>
<dbReference type="NCBIfam" id="TIGR01965">
    <property type="entry name" value="VCBS_repeat"/>
    <property type="match status" value="4"/>
</dbReference>
<dbReference type="GO" id="GO:0007156">
    <property type="term" value="P:homophilic cell adhesion via plasma membrane adhesion molecules"/>
    <property type="evidence" value="ECO:0007669"/>
    <property type="project" value="InterPro"/>
</dbReference>
<keyword evidence="3" id="KW-0677">Repeat</keyword>
<dbReference type="PANTHER" id="PTHR38731">
    <property type="entry name" value="LIPL45-RELATED LIPOPROTEIN-RELATED"/>
    <property type="match status" value="1"/>
</dbReference>
<feature type="compositionally biased region" description="Gly residues" evidence="4">
    <location>
        <begin position="346"/>
        <end position="357"/>
    </location>
</feature>
<keyword evidence="2" id="KW-0964">Secreted</keyword>
<dbReference type="InterPro" id="IPR002126">
    <property type="entry name" value="Cadherin-like_dom"/>
</dbReference>
<evidence type="ECO:0000313" key="6">
    <source>
        <dbReference type="Proteomes" id="UP000194137"/>
    </source>
</evidence>
<comment type="subcellular location">
    <subcellularLocation>
        <location evidence="1">Secreted</location>
    </subcellularLocation>
</comment>
<dbReference type="Gene3D" id="2.60.40.10">
    <property type="entry name" value="Immunoglobulins"/>
    <property type="match status" value="2"/>
</dbReference>
<dbReference type="KEGG" id="psin:CAK95_09830"/>
<gene>
    <name evidence="5" type="ORF">CAK95_09830</name>
</gene>
<name>A0A1W6ZQF9_9HYPH</name>
<dbReference type="Proteomes" id="UP000194137">
    <property type="component" value="Chromosome"/>
</dbReference>
<dbReference type="InterPro" id="IPR013858">
    <property type="entry name" value="Peptidase_M10B_C"/>
</dbReference>
<dbReference type="SUPFAM" id="SSF51120">
    <property type="entry name" value="beta-Roll"/>
    <property type="match status" value="1"/>
</dbReference>
<organism evidence="5 6">
    <name type="scientific">Pseudorhodoplanes sinuspersici</name>
    <dbReference type="NCBI Taxonomy" id="1235591"/>
    <lineage>
        <taxon>Bacteria</taxon>
        <taxon>Pseudomonadati</taxon>
        <taxon>Pseudomonadota</taxon>
        <taxon>Alphaproteobacteria</taxon>
        <taxon>Hyphomicrobiales</taxon>
        <taxon>Pseudorhodoplanes</taxon>
    </lineage>
</organism>
<protein>
    <submittedName>
        <fullName evidence="5">Uncharacterized protein</fullName>
    </submittedName>
</protein>
<dbReference type="AlphaFoldDB" id="A0A1W6ZQF9"/>
<sequence length="1121" mass="116984">MLDAVLALNETDMQVFDFASQAAPPAGEPAGHITVPDAHLLFNGEFKRVGTSDLKIVGDDGASFFIRDYFATDKLSHLISPEGATLSASVVAALAGPLAPGQSAQAGAQQAAQPVIGRVDALSGSCNVIRNGVSVALNIGDTVRKGDVVQTAGGSAVAIVFADGSTFSLNANARMVLDDFVYNAGGAGNSALISLVQGTFSFVAGQVAKTGDMRVDTPVATMGIRGTAVLVEISANDGQTRFSVMVEPDGTTGSFNIYDRATGSLIGTVNNAGVGWLLIPSGPLQVVAQQVQKTPAQLQQENAIVQQIFTIFNNNQQNPFVPDQQQQDDPSRRGDNPNDPNPQTAQGGGGGSGGLLAGGDPSLGSSPGIVNGLPQPGTYVFKLPPLPGVPPPVIPGDTSNVVTVVVTPNKPPVAVNDPDGSSGGGDVTENDSDPEGGSIVVASVRPLPDGERIFIVTDETEVPSVYGKLIISPDGTYSFVPNEAFAQFGQGQIAEQFEYTIRDPFGATASAVLTIKGVNDAPEVTGAITGEAIENGEAITLDALANASDIDIGTTLSVVNVPETLPPGVTYDTETHSFTLDPSHPEYQTLAAGEQITVQVSYAVFDGFVSIPASVSWTVTGTNDAPTAHTDTNTVAAAGQLGGEWTLGDPLATGNVLANDTDPDEGGSLTVVGVRAGDHPEGVTGKVNTIIQGTYGFLLLKENGSYIYTLNNFDLDTIRLSEGETGTEIFTYTIQDSDGLQSTTTLTIDVHGANNAPVISGGSRSGSVTEDAPVNSVFGTLTKIDVDNDDTADNDVWSVEARQGQGQNGSHIVHGTYGTLNIDQTGQWTYTLDNTLSATQALQTGDAPTEIFTVRVTDSHGASDTQTIRVTVHGVDEPGCNQPPVISVDNISASTVGQHTTFFGLRFSDADDNGEDLYQVTITSNPEHGGTLSLGIDGEPPNNTISFTETLTTINQALQCAGSITYWNPPPQNNHDLIDTITVSIVEKSGGIDTANFIFNVFDNNHTGVNLVGTDGKDVLFGTGREDSYFGGAGSDLFVFKKHDASTSVQDVIVDFTTGEDKIALYDFDAEYVLSHITYDDLGARIDLGNNQSILLPGYTDQLPPLSQSDFIFHQNGFLLV</sequence>
<dbReference type="GO" id="GO:0005615">
    <property type="term" value="C:extracellular space"/>
    <property type="evidence" value="ECO:0007669"/>
    <property type="project" value="InterPro"/>
</dbReference>
<dbReference type="PROSITE" id="PS50268">
    <property type="entry name" value="CADHERIN_2"/>
    <property type="match status" value="1"/>
</dbReference>
<feature type="region of interest" description="Disordered" evidence="4">
    <location>
        <begin position="409"/>
        <end position="438"/>
    </location>
</feature>
<evidence type="ECO:0000256" key="3">
    <source>
        <dbReference type="ARBA" id="ARBA00022737"/>
    </source>
</evidence>
<dbReference type="GO" id="GO:0005509">
    <property type="term" value="F:calcium ion binding"/>
    <property type="evidence" value="ECO:0007669"/>
    <property type="project" value="InterPro"/>
</dbReference>
<accession>A0A1W6ZQF9</accession>
<proteinExistence type="predicted"/>
<dbReference type="Pfam" id="PF17963">
    <property type="entry name" value="Big_9"/>
    <property type="match status" value="1"/>
</dbReference>
<evidence type="ECO:0000256" key="1">
    <source>
        <dbReference type="ARBA" id="ARBA00004613"/>
    </source>
</evidence>
<feature type="compositionally biased region" description="Low complexity" evidence="4">
    <location>
        <begin position="316"/>
        <end position="328"/>
    </location>
</feature>
<dbReference type="Pfam" id="PF04773">
    <property type="entry name" value="FecR"/>
    <property type="match status" value="1"/>
</dbReference>
<dbReference type="EMBL" id="CP021112">
    <property type="protein sequence ID" value="ARP99350.1"/>
    <property type="molecule type" value="Genomic_DNA"/>
</dbReference>
<feature type="region of interest" description="Disordered" evidence="4">
    <location>
        <begin position="316"/>
        <end position="371"/>
    </location>
</feature>
<dbReference type="SUPFAM" id="SSF49313">
    <property type="entry name" value="Cadherin-like"/>
    <property type="match status" value="1"/>
</dbReference>
<evidence type="ECO:0000256" key="2">
    <source>
        <dbReference type="ARBA" id="ARBA00022525"/>
    </source>
</evidence>